<dbReference type="Pfam" id="PF03188">
    <property type="entry name" value="Cytochrom_B561"/>
    <property type="match status" value="1"/>
</dbReference>
<comment type="catalytic activity">
    <reaction evidence="12">
        <text>Fe(3+)(out) + L-ascorbate(in) = monodehydro-L-ascorbate radical(in) + Fe(2+)(out) + H(+)</text>
        <dbReference type="Rhea" id="RHEA:30403"/>
        <dbReference type="ChEBI" id="CHEBI:15378"/>
        <dbReference type="ChEBI" id="CHEBI:29033"/>
        <dbReference type="ChEBI" id="CHEBI:29034"/>
        <dbReference type="ChEBI" id="CHEBI:38290"/>
        <dbReference type="ChEBI" id="CHEBI:59513"/>
        <dbReference type="EC" id="7.2.1.3"/>
    </reaction>
</comment>
<evidence type="ECO:0000256" key="3">
    <source>
        <dbReference type="ARBA" id="ARBA00022448"/>
    </source>
</evidence>
<sequence length="221" mass="24942">MGASIPMQKDYIYIYHNFGTLIWPSCSNPFACLVLHYREGIEYDSQNPLRVFNVHPFMMFFGFIFLIGLAILSHQTVPGSHETRKIIHLTLHFIAIILGIVGLCAVFKFYDMVNWEDVTSLHSWIGIGTFCLVGLQWLMGLGFMLQGSAQSRSTMAPWHVAAGRALFFMAICAALTGLMEKYTMIKLVTHHRESHLINFTGLAILLFGVFVDMSVGLPRYA</sequence>
<dbReference type="GO" id="GO:0016020">
    <property type="term" value="C:membrane"/>
    <property type="evidence" value="ECO:0007669"/>
    <property type="project" value="UniProtKB-SubCell"/>
</dbReference>
<evidence type="ECO:0000256" key="9">
    <source>
        <dbReference type="ARBA" id="ARBA00023004"/>
    </source>
</evidence>
<feature type="transmembrane region" description="Helical" evidence="13">
    <location>
        <begin position="156"/>
        <end position="176"/>
    </location>
</feature>
<dbReference type="AlphaFoldDB" id="I1KRR7"/>
<keyword evidence="7" id="KW-0249">Electron transport</keyword>
<keyword evidence="4" id="KW-0349">Heme</keyword>
<dbReference type="STRING" id="3847.I1KRR7"/>
<evidence type="ECO:0000256" key="8">
    <source>
        <dbReference type="ARBA" id="ARBA00022989"/>
    </source>
</evidence>
<accession>I1KRR7</accession>
<name>I1KRR7_SOYBN</name>
<evidence type="ECO:0000256" key="13">
    <source>
        <dbReference type="SAM" id="Phobius"/>
    </source>
</evidence>
<dbReference type="Proteomes" id="UP000008827">
    <property type="component" value="Chromosome 8"/>
</dbReference>
<keyword evidence="6" id="KW-0479">Metal-binding</keyword>
<evidence type="ECO:0000256" key="2">
    <source>
        <dbReference type="ARBA" id="ARBA00004141"/>
    </source>
</evidence>
<evidence type="ECO:0000313" key="16">
    <source>
        <dbReference type="EnsemblPlants" id="KRH42515"/>
    </source>
</evidence>
<dbReference type="Gene3D" id="1.20.120.1770">
    <property type="match status" value="1"/>
</dbReference>
<evidence type="ECO:0000256" key="6">
    <source>
        <dbReference type="ARBA" id="ARBA00022723"/>
    </source>
</evidence>
<feature type="transmembrane region" description="Helical" evidence="13">
    <location>
        <begin position="196"/>
        <end position="217"/>
    </location>
</feature>
<dbReference type="HOGENOM" id="CLU_069712_0_1_1"/>
<keyword evidence="3" id="KW-0813">Transport</keyword>
<dbReference type="EMBL" id="CM000841">
    <property type="protein sequence ID" value="KRH42515.1"/>
    <property type="molecule type" value="Genomic_DNA"/>
</dbReference>
<dbReference type="EC" id="7.2.1.3" evidence="11"/>
<dbReference type="GO" id="GO:0016491">
    <property type="term" value="F:oxidoreductase activity"/>
    <property type="evidence" value="ECO:0000318"/>
    <property type="project" value="GO_Central"/>
</dbReference>
<keyword evidence="17" id="KW-1185">Reference proteome</keyword>
<keyword evidence="8 13" id="KW-1133">Transmembrane helix</keyword>
<proteinExistence type="predicted"/>
<reference evidence="16" key="2">
    <citation type="submission" date="2018-02" db="UniProtKB">
        <authorList>
            <consortium name="EnsemblPlants"/>
        </authorList>
    </citation>
    <scope>IDENTIFICATION</scope>
    <source>
        <strain evidence="16">Williams 82</strain>
    </source>
</reference>
<keyword evidence="9" id="KW-0408">Iron</keyword>
<dbReference type="InterPro" id="IPR006593">
    <property type="entry name" value="Cyt_b561/ferric_Rdtase_TM"/>
</dbReference>
<evidence type="ECO:0000256" key="11">
    <source>
        <dbReference type="ARBA" id="ARBA00024225"/>
    </source>
</evidence>
<evidence type="ECO:0000256" key="10">
    <source>
        <dbReference type="ARBA" id="ARBA00023136"/>
    </source>
</evidence>
<keyword evidence="10 13" id="KW-0472">Membrane</keyword>
<dbReference type="SMART" id="SM00665">
    <property type="entry name" value="B561"/>
    <property type="match status" value="1"/>
</dbReference>
<dbReference type="FunFam" id="1.20.120.1770:FF:000001">
    <property type="entry name" value="Cytochrome b reductase 1"/>
    <property type="match status" value="1"/>
</dbReference>
<dbReference type="FunCoup" id="I1KRR7">
    <property type="interactions" value="44"/>
</dbReference>
<feature type="transmembrane region" description="Helical" evidence="13">
    <location>
        <begin position="122"/>
        <end position="144"/>
    </location>
</feature>
<comment type="cofactor">
    <cofactor evidence="1">
        <name>heme b</name>
        <dbReference type="ChEBI" id="CHEBI:60344"/>
    </cofactor>
</comment>
<protein>
    <recommendedName>
        <fullName evidence="11">ascorbate ferrireductase (transmembrane)</fullName>
        <ecNumber evidence="11">7.2.1.3</ecNumber>
    </recommendedName>
</protein>
<feature type="domain" description="Cytochrome b561" evidence="14">
    <location>
        <begin position="18"/>
        <end position="216"/>
    </location>
</feature>
<reference evidence="15 16" key="1">
    <citation type="journal article" date="2010" name="Nature">
        <title>Genome sequence of the palaeopolyploid soybean.</title>
        <authorList>
            <person name="Schmutz J."/>
            <person name="Cannon S.B."/>
            <person name="Schlueter J."/>
            <person name="Ma J."/>
            <person name="Mitros T."/>
            <person name="Nelson W."/>
            <person name="Hyten D.L."/>
            <person name="Song Q."/>
            <person name="Thelen J.J."/>
            <person name="Cheng J."/>
            <person name="Xu D."/>
            <person name="Hellsten U."/>
            <person name="May G.D."/>
            <person name="Yu Y."/>
            <person name="Sakurai T."/>
            <person name="Umezawa T."/>
            <person name="Bhattacharyya M.K."/>
            <person name="Sandhu D."/>
            <person name="Valliyodan B."/>
            <person name="Lindquist E."/>
            <person name="Peto M."/>
            <person name="Grant D."/>
            <person name="Shu S."/>
            <person name="Goodstein D."/>
            <person name="Barry K."/>
            <person name="Futrell-Griggs M."/>
            <person name="Abernathy B."/>
            <person name="Du J."/>
            <person name="Tian Z."/>
            <person name="Zhu L."/>
            <person name="Gill N."/>
            <person name="Joshi T."/>
            <person name="Libault M."/>
            <person name="Sethuraman A."/>
            <person name="Zhang X.-C."/>
            <person name="Shinozaki K."/>
            <person name="Nguyen H.T."/>
            <person name="Wing R.A."/>
            <person name="Cregan P."/>
            <person name="Specht J."/>
            <person name="Grimwood J."/>
            <person name="Rokhsar D."/>
            <person name="Stacey G."/>
            <person name="Shoemaker R.C."/>
            <person name="Jackson S.A."/>
        </authorList>
    </citation>
    <scope>NUCLEOTIDE SEQUENCE [LARGE SCALE GENOMIC DNA]</scope>
    <source>
        <strain evidence="16">cv. Williams 82</strain>
        <tissue evidence="15">Callus</tissue>
    </source>
</reference>
<dbReference type="PANTHER" id="PTHR10106">
    <property type="entry name" value="CYTOCHROME B561-RELATED"/>
    <property type="match status" value="1"/>
</dbReference>
<dbReference type="GO" id="GO:0140571">
    <property type="term" value="F:transmembrane ascorbate ferrireductase activity"/>
    <property type="evidence" value="ECO:0007669"/>
    <property type="project" value="UniProtKB-EC"/>
</dbReference>
<dbReference type="CDD" id="cd08766">
    <property type="entry name" value="Cyt_b561_ACYB-1_like"/>
    <property type="match status" value="1"/>
</dbReference>
<dbReference type="PROSITE" id="PS50939">
    <property type="entry name" value="CYTOCHROME_B561"/>
    <property type="match status" value="1"/>
</dbReference>
<dbReference type="PANTHER" id="PTHR10106:SF15">
    <property type="entry name" value="TRANSMEMBRANE ASCORBATE FERRIREDUCTASE 3-RELATED"/>
    <property type="match status" value="1"/>
</dbReference>
<feature type="transmembrane region" description="Helical" evidence="13">
    <location>
        <begin position="57"/>
        <end position="77"/>
    </location>
</feature>
<evidence type="ECO:0000313" key="17">
    <source>
        <dbReference type="Proteomes" id="UP000008827"/>
    </source>
</evidence>
<evidence type="ECO:0000313" key="15">
    <source>
        <dbReference type="EMBL" id="KRH42515.1"/>
    </source>
</evidence>
<feature type="transmembrane region" description="Helical" evidence="13">
    <location>
        <begin position="89"/>
        <end position="110"/>
    </location>
</feature>
<dbReference type="eggNOG" id="KOG1619">
    <property type="taxonomic scope" value="Eukaryota"/>
</dbReference>
<comment type="subcellular location">
    <subcellularLocation>
        <location evidence="2">Membrane</location>
        <topology evidence="2">Multi-pass membrane protein</topology>
    </subcellularLocation>
</comment>
<keyword evidence="5 13" id="KW-0812">Transmembrane</keyword>
<evidence type="ECO:0000256" key="12">
    <source>
        <dbReference type="ARBA" id="ARBA00051575"/>
    </source>
</evidence>
<evidence type="ECO:0000256" key="5">
    <source>
        <dbReference type="ARBA" id="ARBA00022692"/>
    </source>
</evidence>
<organism evidence="16">
    <name type="scientific">Glycine max</name>
    <name type="common">Soybean</name>
    <name type="synonym">Glycine hispida</name>
    <dbReference type="NCBI Taxonomy" id="3847"/>
    <lineage>
        <taxon>Eukaryota</taxon>
        <taxon>Viridiplantae</taxon>
        <taxon>Streptophyta</taxon>
        <taxon>Embryophyta</taxon>
        <taxon>Tracheophyta</taxon>
        <taxon>Spermatophyta</taxon>
        <taxon>Magnoliopsida</taxon>
        <taxon>eudicotyledons</taxon>
        <taxon>Gunneridae</taxon>
        <taxon>Pentapetalae</taxon>
        <taxon>rosids</taxon>
        <taxon>fabids</taxon>
        <taxon>Fabales</taxon>
        <taxon>Fabaceae</taxon>
        <taxon>Papilionoideae</taxon>
        <taxon>50 kb inversion clade</taxon>
        <taxon>NPAAA clade</taxon>
        <taxon>indigoferoid/millettioid clade</taxon>
        <taxon>Phaseoleae</taxon>
        <taxon>Glycine</taxon>
        <taxon>Glycine subgen. Soja</taxon>
    </lineage>
</organism>
<evidence type="ECO:0000256" key="4">
    <source>
        <dbReference type="ARBA" id="ARBA00022617"/>
    </source>
</evidence>
<dbReference type="OMA" id="DYIYIYH"/>
<reference evidence="15" key="3">
    <citation type="submission" date="2018-07" db="EMBL/GenBank/DDBJ databases">
        <title>WGS assembly of Glycine max.</title>
        <authorList>
            <person name="Schmutz J."/>
            <person name="Cannon S."/>
            <person name="Schlueter J."/>
            <person name="Ma J."/>
            <person name="Mitros T."/>
            <person name="Nelson W."/>
            <person name="Hyten D."/>
            <person name="Song Q."/>
            <person name="Thelen J."/>
            <person name="Cheng J."/>
            <person name="Xu D."/>
            <person name="Hellsten U."/>
            <person name="May G."/>
            <person name="Yu Y."/>
            <person name="Sakurai T."/>
            <person name="Umezawa T."/>
            <person name="Bhattacharyya M."/>
            <person name="Sandhu D."/>
            <person name="Valliyodan B."/>
            <person name="Lindquist E."/>
            <person name="Peto M."/>
            <person name="Grant D."/>
            <person name="Shu S."/>
            <person name="Goodstein D."/>
            <person name="Barry K."/>
            <person name="Futrell-Griggs M."/>
            <person name="Abernathy B."/>
            <person name="Du J."/>
            <person name="Tian Z."/>
            <person name="Zhu L."/>
            <person name="Gill N."/>
            <person name="Joshi T."/>
            <person name="Libault M."/>
            <person name="Sethuraman A."/>
            <person name="Zhang X."/>
            <person name="Shinozaki K."/>
            <person name="Nguyen H."/>
            <person name="Wing R."/>
            <person name="Cregan P."/>
            <person name="Specht J."/>
            <person name="Grimwood J."/>
            <person name="Rokhsar D."/>
            <person name="Stacey G."/>
            <person name="Shoemaker R."/>
            <person name="Jackson S."/>
        </authorList>
    </citation>
    <scope>NUCLEOTIDE SEQUENCE</scope>
    <source>
        <tissue evidence="15">Callus</tissue>
    </source>
</reference>
<dbReference type="Gramene" id="KRH42515">
    <property type="protein sequence ID" value="KRH42515"/>
    <property type="gene ID" value="GLYMA_08G094000"/>
</dbReference>
<gene>
    <name evidence="15" type="ORF">GLYMA_08G094000</name>
</gene>
<evidence type="ECO:0000256" key="7">
    <source>
        <dbReference type="ARBA" id="ARBA00022982"/>
    </source>
</evidence>
<evidence type="ECO:0000256" key="1">
    <source>
        <dbReference type="ARBA" id="ARBA00001970"/>
    </source>
</evidence>
<dbReference type="SMR" id="I1KRR7"/>
<dbReference type="InParanoid" id="I1KRR7"/>
<dbReference type="PaxDb" id="3847-GLYMA08G09950.1"/>
<evidence type="ECO:0000259" key="14">
    <source>
        <dbReference type="PROSITE" id="PS50939"/>
    </source>
</evidence>
<dbReference type="GO" id="GO:0046872">
    <property type="term" value="F:metal ion binding"/>
    <property type="evidence" value="ECO:0007669"/>
    <property type="project" value="UniProtKB-KW"/>
</dbReference>
<dbReference type="EnsemblPlants" id="KRH42515">
    <property type="protein sequence ID" value="KRH42515"/>
    <property type="gene ID" value="GLYMA_08G094000"/>
</dbReference>
<dbReference type="InterPro" id="IPR043205">
    <property type="entry name" value="CYB561/CYBRD1-like"/>
</dbReference>